<dbReference type="PANTHER" id="PTHR30576:SF10">
    <property type="entry name" value="SLL5057 PROTEIN"/>
    <property type="match status" value="1"/>
</dbReference>
<dbReference type="PANTHER" id="PTHR30576">
    <property type="entry name" value="COLANIC BIOSYNTHESIS UDP-GLUCOSE LIPID CARRIER TRANSFERASE"/>
    <property type="match status" value="1"/>
</dbReference>
<keyword evidence="2" id="KW-0812">Transmembrane</keyword>
<keyword evidence="4" id="KW-0808">Transferase</keyword>
<sequence>MSSTLQTSALSLDANRSFPFADFLSDQTSIYQRVKGVLDVTLALAGLIVLSPLLLLIMVAIKLTDFGPVFFVQTRIGEGGVPFSCLKFRSMRVHADREKEKLAAESHHSDSRSFKIARDPRITLVGRLIRKSSLDEMPQLWNVVRGEMSLVGPRPSCPQEVAYYTEEDWRRLAVKPGLTCIWQVCGRGDVPFDQQVKMDVEYVENRNLALDLKLIFLTIPAVLSAKGAY</sequence>
<accession>A0A517NNS9</accession>
<keyword evidence="2" id="KW-0472">Membrane</keyword>
<dbReference type="RefSeq" id="WP_145416268.1">
    <property type="nucleotide sequence ID" value="NZ_CP036526.1"/>
</dbReference>
<keyword evidence="2" id="KW-1133">Transmembrane helix</keyword>
<evidence type="ECO:0000256" key="1">
    <source>
        <dbReference type="ARBA" id="ARBA00006464"/>
    </source>
</evidence>
<comment type="similarity">
    <text evidence="1">Belongs to the bacterial sugar transferase family.</text>
</comment>
<dbReference type="EC" id="2.7.8.31" evidence="4"/>
<evidence type="ECO:0000259" key="3">
    <source>
        <dbReference type="Pfam" id="PF02397"/>
    </source>
</evidence>
<proteinExistence type="inferred from homology"/>
<keyword evidence="5" id="KW-1185">Reference proteome</keyword>
<dbReference type="InterPro" id="IPR003362">
    <property type="entry name" value="Bact_transf"/>
</dbReference>
<gene>
    <name evidence="4" type="primary">gumD</name>
    <name evidence="4" type="ORF">K239x_07270</name>
</gene>
<organism evidence="4 5">
    <name type="scientific">Stieleria marina</name>
    <dbReference type="NCBI Taxonomy" id="1930275"/>
    <lineage>
        <taxon>Bacteria</taxon>
        <taxon>Pseudomonadati</taxon>
        <taxon>Planctomycetota</taxon>
        <taxon>Planctomycetia</taxon>
        <taxon>Pirellulales</taxon>
        <taxon>Pirellulaceae</taxon>
        <taxon>Stieleria</taxon>
    </lineage>
</organism>
<protein>
    <submittedName>
        <fullName evidence="4">UDP-glucose:undecaprenyl-phosphate glucose-1-phosphate transferase</fullName>
        <ecNumber evidence="4">2.7.8.31</ecNumber>
    </submittedName>
</protein>
<evidence type="ECO:0000256" key="2">
    <source>
        <dbReference type="SAM" id="Phobius"/>
    </source>
</evidence>
<dbReference type="Proteomes" id="UP000319817">
    <property type="component" value="Chromosome"/>
</dbReference>
<dbReference type="AlphaFoldDB" id="A0A517NNS9"/>
<name>A0A517NNS9_9BACT</name>
<feature type="transmembrane region" description="Helical" evidence="2">
    <location>
        <begin position="40"/>
        <end position="61"/>
    </location>
</feature>
<dbReference type="Pfam" id="PF02397">
    <property type="entry name" value="Bac_transf"/>
    <property type="match status" value="1"/>
</dbReference>
<dbReference type="GO" id="GO:0089702">
    <property type="term" value="F:undecaprenyl-phosphate glucose phosphotransferase activity"/>
    <property type="evidence" value="ECO:0007669"/>
    <property type="project" value="UniProtKB-EC"/>
</dbReference>
<evidence type="ECO:0000313" key="5">
    <source>
        <dbReference type="Proteomes" id="UP000319817"/>
    </source>
</evidence>
<dbReference type="EMBL" id="CP036526">
    <property type="protein sequence ID" value="QDT08785.1"/>
    <property type="molecule type" value="Genomic_DNA"/>
</dbReference>
<reference evidence="4 5" key="1">
    <citation type="submission" date="2019-02" db="EMBL/GenBank/DDBJ databases">
        <title>Deep-cultivation of Planctomycetes and their phenomic and genomic characterization uncovers novel biology.</title>
        <authorList>
            <person name="Wiegand S."/>
            <person name="Jogler M."/>
            <person name="Boedeker C."/>
            <person name="Pinto D."/>
            <person name="Vollmers J."/>
            <person name="Rivas-Marin E."/>
            <person name="Kohn T."/>
            <person name="Peeters S.H."/>
            <person name="Heuer A."/>
            <person name="Rast P."/>
            <person name="Oberbeckmann S."/>
            <person name="Bunk B."/>
            <person name="Jeske O."/>
            <person name="Meyerdierks A."/>
            <person name="Storesund J.E."/>
            <person name="Kallscheuer N."/>
            <person name="Luecker S."/>
            <person name="Lage O.M."/>
            <person name="Pohl T."/>
            <person name="Merkel B.J."/>
            <person name="Hornburger P."/>
            <person name="Mueller R.-W."/>
            <person name="Bruemmer F."/>
            <person name="Labrenz M."/>
            <person name="Spormann A.M."/>
            <person name="Op den Camp H."/>
            <person name="Overmann J."/>
            <person name="Amann R."/>
            <person name="Jetten M.S.M."/>
            <person name="Mascher T."/>
            <person name="Medema M.H."/>
            <person name="Devos D.P."/>
            <person name="Kaster A.-K."/>
            <person name="Ovreas L."/>
            <person name="Rohde M."/>
            <person name="Galperin M.Y."/>
            <person name="Jogler C."/>
        </authorList>
    </citation>
    <scope>NUCLEOTIDE SEQUENCE [LARGE SCALE GENOMIC DNA]</scope>
    <source>
        <strain evidence="4 5">K23_9</strain>
    </source>
</reference>
<dbReference type="OrthoDB" id="9766874at2"/>
<feature type="domain" description="Bacterial sugar transferase" evidence="3">
    <location>
        <begin position="35"/>
        <end position="223"/>
    </location>
</feature>
<evidence type="ECO:0000313" key="4">
    <source>
        <dbReference type="EMBL" id="QDT08785.1"/>
    </source>
</evidence>